<evidence type="ECO:0000313" key="1">
    <source>
        <dbReference type="EMBL" id="CRK99802.1"/>
    </source>
</evidence>
<accession>A0A1J1IJ60</accession>
<name>A0A1J1IJ60_9DIPT</name>
<dbReference type="Proteomes" id="UP000183832">
    <property type="component" value="Unassembled WGS sequence"/>
</dbReference>
<gene>
    <name evidence="1" type="ORF">CLUMA_CG013110</name>
</gene>
<evidence type="ECO:0000313" key="2">
    <source>
        <dbReference type="Proteomes" id="UP000183832"/>
    </source>
</evidence>
<keyword evidence="2" id="KW-1185">Reference proteome</keyword>
<dbReference type="AlphaFoldDB" id="A0A1J1IJ60"/>
<reference evidence="1 2" key="1">
    <citation type="submission" date="2015-04" db="EMBL/GenBank/DDBJ databases">
        <authorList>
            <person name="Syromyatnikov M.Y."/>
            <person name="Popov V.N."/>
        </authorList>
    </citation>
    <scope>NUCLEOTIDE SEQUENCE [LARGE SCALE GENOMIC DNA]</scope>
</reference>
<organism evidence="1 2">
    <name type="scientific">Clunio marinus</name>
    <dbReference type="NCBI Taxonomy" id="568069"/>
    <lineage>
        <taxon>Eukaryota</taxon>
        <taxon>Metazoa</taxon>
        <taxon>Ecdysozoa</taxon>
        <taxon>Arthropoda</taxon>
        <taxon>Hexapoda</taxon>
        <taxon>Insecta</taxon>
        <taxon>Pterygota</taxon>
        <taxon>Neoptera</taxon>
        <taxon>Endopterygota</taxon>
        <taxon>Diptera</taxon>
        <taxon>Nematocera</taxon>
        <taxon>Chironomoidea</taxon>
        <taxon>Chironomidae</taxon>
        <taxon>Clunio</taxon>
    </lineage>
</organism>
<protein>
    <submittedName>
        <fullName evidence="1">CLUMA_CG013110, isoform A</fullName>
    </submittedName>
</protein>
<dbReference type="EMBL" id="CVRI01000053">
    <property type="protein sequence ID" value="CRK99802.1"/>
    <property type="molecule type" value="Genomic_DNA"/>
</dbReference>
<proteinExistence type="predicted"/>
<sequence>MITCLSLLAGFAQITIKNILRRFLIVLLEQELEDKEVTDEVHLLALQLSKLKFNFSAFGCFDIGFNVMKEFLKFLYLLNLNEDTLETKIRLNGNNFRWVCQEFQHWNLPLFRCRLFRLLAFRFCNSGILSMCFDSLWIANVSSHYHLFLSGLLRLHLRQFHVVLMEFLGLSNININYLPHLFVEKDI</sequence>